<keyword evidence="2" id="KW-1185">Reference proteome</keyword>
<dbReference type="EMBL" id="VNHU01000004">
    <property type="protein sequence ID" value="TYP74294.1"/>
    <property type="molecule type" value="Genomic_DNA"/>
</dbReference>
<accession>A0A5S5C4M9</accession>
<evidence type="ECO:0000313" key="2">
    <source>
        <dbReference type="Proteomes" id="UP000324376"/>
    </source>
</evidence>
<dbReference type="Proteomes" id="UP000324376">
    <property type="component" value="Unassembled WGS sequence"/>
</dbReference>
<reference evidence="1 2" key="1">
    <citation type="submission" date="2019-07" db="EMBL/GenBank/DDBJ databases">
        <title>Genomic Encyclopedia of Archaeal and Bacterial Type Strains, Phase II (KMG-II): from individual species to whole genera.</title>
        <authorList>
            <person name="Goeker M."/>
        </authorList>
    </citation>
    <scope>NUCLEOTIDE SEQUENCE [LARGE SCALE GENOMIC DNA]</scope>
    <source>
        <strain evidence="1 2">DSM 17527</strain>
    </source>
</reference>
<dbReference type="AlphaFoldDB" id="A0A5S5C4M9"/>
<dbReference type="RefSeq" id="WP_148782412.1">
    <property type="nucleotide sequence ID" value="NZ_VNHU01000004.1"/>
</dbReference>
<proteinExistence type="predicted"/>
<sequence>MKKLVILVLVLTTTIASAQKRKDKEGSIKNLKGITAYNLVFDYENLKVDKFDTEEEFLEDKMGKREEKEAGKGEEFKKNWFADRENRYEPKFIESFNKRFDADEMKADKNLAEATHTIKIKTTWIYPGYNVGVMRQPAKLNATISVYANDNPDKILYKTDYIKALGNGAMGYDFNSGYRISESYAKLAKTFASHIKKKAK</sequence>
<gene>
    <name evidence="1" type="ORF">BD809_104112</name>
</gene>
<organism evidence="1 2">
    <name type="scientific">Aquimarina intermedia</name>
    <dbReference type="NCBI Taxonomy" id="350814"/>
    <lineage>
        <taxon>Bacteria</taxon>
        <taxon>Pseudomonadati</taxon>
        <taxon>Bacteroidota</taxon>
        <taxon>Flavobacteriia</taxon>
        <taxon>Flavobacteriales</taxon>
        <taxon>Flavobacteriaceae</taxon>
        <taxon>Aquimarina</taxon>
    </lineage>
</organism>
<evidence type="ECO:0000313" key="1">
    <source>
        <dbReference type="EMBL" id="TYP74294.1"/>
    </source>
</evidence>
<name>A0A5S5C4M9_9FLAO</name>
<comment type="caution">
    <text evidence="1">The sequence shown here is derived from an EMBL/GenBank/DDBJ whole genome shotgun (WGS) entry which is preliminary data.</text>
</comment>
<dbReference type="OrthoDB" id="1151160at2"/>
<protein>
    <submittedName>
        <fullName evidence="1">Uncharacterized protein</fullName>
    </submittedName>
</protein>